<dbReference type="InterPro" id="IPR046192">
    <property type="entry name" value="DUF6220"/>
</dbReference>
<dbReference type="Proteomes" id="UP000187172">
    <property type="component" value="Unassembled WGS sequence"/>
</dbReference>
<name>A0A1R1F3Y1_9BACL</name>
<dbReference type="Pfam" id="PF19728">
    <property type="entry name" value="DUF6220"/>
    <property type="match status" value="1"/>
</dbReference>
<keyword evidence="2" id="KW-1133">Transmembrane helix</keyword>
<feature type="transmembrane region" description="Helical" evidence="2">
    <location>
        <begin position="46"/>
        <end position="70"/>
    </location>
</feature>
<dbReference type="STRING" id="297318.BK138_09575"/>
<evidence type="ECO:0000313" key="3">
    <source>
        <dbReference type="EMBL" id="OMF58730.1"/>
    </source>
</evidence>
<gene>
    <name evidence="3" type="ORF">BK138_09575</name>
</gene>
<dbReference type="RefSeq" id="WP_076168755.1">
    <property type="nucleotide sequence ID" value="NZ_MRTP01000001.1"/>
</dbReference>
<sequence length="177" mass="19003">MGGRNEKQGENEAKGGFGTKSEPGRQFNSGDAGAATMPVRIRTVRWIYGLLAAGYLACVVVQVFIAGLGILVDPGDLQLHRVFANVFEFVPIVMFVLSFLGDIRGGLRWWPLALFALTALQHITIQNVTGSLRALHAVDALLLFGLSVHLARRSWPWLLGSNRAGKASASGSGDMKG</sequence>
<feature type="transmembrane region" description="Helical" evidence="2">
    <location>
        <begin position="82"/>
        <end position="100"/>
    </location>
</feature>
<proteinExistence type="predicted"/>
<dbReference type="EMBL" id="MRTP01000001">
    <property type="protein sequence ID" value="OMF58730.1"/>
    <property type="molecule type" value="Genomic_DNA"/>
</dbReference>
<reference evidence="3 4" key="1">
    <citation type="submission" date="2016-11" db="EMBL/GenBank/DDBJ databases">
        <title>Paenibacillus species isolates.</title>
        <authorList>
            <person name="Beno S.M."/>
        </authorList>
    </citation>
    <scope>NUCLEOTIDE SEQUENCE [LARGE SCALE GENOMIC DNA]</scope>
    <source>
        <strain evidence="3 4">FSL R5-0378</strain>
    </source>
</reference>
<evidence type="ECO:0000256" key="1">
    <source>
        <dbReference type="SAM" id="MobiDB-lite"/>
    </source>
</evidence>
<keyword evidence="2" id="KW-0812">Transmembrane</keyword>
<feature type="compositionally biased region" description="Basic and acidic residues" evidence="1">
    <location>
        <begin position="1"/>
        <end position="13"/>
    </location>
</feature>
<dbReference type="AlphaFoldDB" id="A0A1R1F3Y1"/>
<accession>A0A1R1F3Y1</accession>
<dbReference type="InterPro" id="IPR036927">
    <property type="entry name" value="Cyt_c_oxase-like_su1_sf"/>
</dbReference>
<keyword evidence="2" id="KW-0472">Membrane</keyword>
<organism evidence="3 4">
    <name type="scientific">Paenibacillus rhizosphaerae</name>
    <dbReference type="NCBI Taxonomy" id="297318"/>
    <lineage>
        <taxon>Bacteria</taxon>
        <taxon>Bacillati</taxon>
        <taxon>Bacillota</taxon>
        <taxon>Bacilli</taxon>
        <taxon>Bacillales</taxon>
        <taxon>Paenibacillaceae</taxon>
        <taxon>Paenibacillus</taxon>
    </lineage>
</organism>
<keyword evidence="4" id="KW-1185">Reference proteome</keyword>
<protein>
    <submittedName>
        <fullName evidence="3">Uncharacterized protein</fullName>
    </submittedName>
</protein>
<evidence type="ECO:0000313" key="4">
    <source>
        <dbReference type="Proteomes" id="UP000187172"/>
    </source>
</evidence>
<dbReference type="SUPFAM" id="SSF81442">
    <property type="entry name" value="Cytochrome c oxidase subunit I-like"/>
    <property type="match status" value="1"/>
</dbReference>
<feature type="region of interest" description="Disordered" evidence="1">
    <location>
        <begin position="1"/>
        <end position="31"/>
    </location>
</feature>
<evidence type="ECO:0000256" key="2">
    <source>
        <dbReference type="SAM" id="Phobius"/>
    </source>
</evidence>
<comment type="caution">
    <text evidence="3">The sequence shown here is derived from an EMBL/GenBank/DDBJ whole genome shotgun (WGS) entry which is preliminary data.</text>
</comment>